<dbReference type="AlphaFoldDB" id="A0A9P0CIR7"/>
<dbReference type="GO" id="GO:0008270">
    <property type="term" value="F:zinc ion binding"/>
    <property type="evidence" value="ECO:0007669"/>
    <property type="project" value="UniProtKB-KW"/>
</dbReference>
<name>A0A9P0CIR7_9CUCU</name>
<dbReference type="InterPro" id="IPR052797">
    <property type="entry name" value="RegFact_GeneExpr_CellDeath"/>
</dbReference>
<sequence>MPVKCDLCNKEFSTVGNLNKHKRGVHNIEDNIIQSYDFNTNVYKCLEGCNVSCKTHANLIQHLEEIHNIIIKIRTLEFKQYRDFEIWRNVEERDKNVRYTRSSGSHLCNNKTTKKLYYECYRSGGKRRSDVMNRKRKLKKQGSVKMDNYCTSRIILSREIETGICLATYFETHYGHENDLEHLRLSDDLRKSVASQLLAGKTHKEILLSVKDHQVTQQRDLLLKSKDIINIKRSFNIVDENFHPEETVISGSYSSEIKLRHDLAIISSYRVDYKEKLFYVYSSDDECPYIVTARPGEPCCELKCVYCNICVHKFECTCKDFMKRALICVHIHFCFLNKTNIINGLYHYKEKGVKKNPIDLGKKESYCDAQTNENVIETQPNDPRPPDGINEEIFEVDQPQEIPMEQSDTVRESSDNESIHSDLDSDNVQSKRSKIREACLKLLHNIETKSYTSAEENFIHYQLGILNAIKTSSEHNIDDSSKRKSSDLNYCTVEEIKIVLVDE</sequence>
<dbReference type="PANTHER" id="PTHR33936:SF24">
    <property type="entry name" value="C2H2-TYPE DOMAIN-CONTAINING PROTEIN"/>
    <property type="match status" value="1"/>
</dbReference>
<evidence type="ECO:0000259" key="3">
    <source>
        <dbReference type="PROSITE" id="PS50157"/>
    </source>
</evidence>
<keyword evidence="5" id="KW-1185">Reference proteome</keyword>
<proteinExistence type="predicted"/>
<keyword evidence="1" id="KW-0862">Zinc</keyword>
<evidence type="ECO:0000256" key="1">
    <source>
        <dbReference type="PROSITE-ProRule" id="PRU00042"/>
    </source>
</evidence>
<dbReference type="EMBL" id="OV651828">
    <property type="protein sequence ID" value="CAH1104187.1"/>
    <property type="molecule type" value="Genomic_DNA"/>
</dbReference>
<protein>
    <recommendedName>
        <fullName evidence="3">C2H2-type domain-containing protein</fullName>
    </recommendedName>
</protein>
<dbReference type="Proteomes" id="UP001153636">
    <property type="component" value="Chromosome 16"/>
</dbReference>
<reference evidence="4" key="1">
    <citation type="submission" date="2022-01" db="EMBL/GenBank/DDBJ databases">
        <authorList>
            <person name="King R."/>
        </authorList>
    </citation>
    <scope>NUCLEOTIDE SEQUENCE</scope>
</reference>
<evidence type="ECO:0000313" key="4">
    <source>
        <dbReference type="EMBL" id="CAH1104187.1"/>
    </source>
</evidence>
<dbReference type="PROSITE" id="PS50157">
    <property type="entry name" value="ZINC_FINGER_C2H2_2"/>
    <property type="match status" value="1"/>
</dbReference>
<evidence type="ECO:0000256" key="2">
    <source>
        <dbReference type="SAM" id="MobiDB-lite"/>
    </source>
</evidence>
<evidence type="ECO:0000313" key="5">
    <source>
        <dbReference type="Proteomes" id="UP001153636"/>
    </source>
</evidence>
<keyword evidence="1" id="KW-0479">Metal-binding</keyword>
<dbReference type="Gene3D" id="3.30.160.60">
    <property type="entry name" value="Classic Zinc Finger"/>
    <property type="match status" value="1"/>
</dbReference>
<dbReference type="PROSITE" id="PS00028">
    <property type="entry name" value="ZINC_FINGER_C2H2_1"/>
    <property type="match status" value="2"/>
</dbReference>
<accession>A0A9P0CIR7</accession>
<dbReference type="OrthoDB" id="6759341at2759"/>
<gene>
    <name evidence="4" type="ORF">PSYICH_LOCUS5220</name>
</gene>
<keyword evidence="1" id="KW-0863">Zinc-finger</keyword>
<organism evidence="4 5">
    <name type="scientific">Psylliodes chrysocephalus</name>
    <dbReference type="NCBI Taxonomy" id="3402493"/>
    <lineage>
        <taxon>Eukaryota</taxon>
        <taxon>Metazoa</taxon>
        <taxon>Ecdysozoa</taxon>
        <taxon>Arthropoda</taxon>
        <taxon>Hexapoda</taxon>
        <taxon>Insecta</taxon>
        <taxon>Pterygota</taxon>
        <taxon>Neoptera</taxon>
        <taxon>Endopterygota</taxon>
        <taxon>Coleoptera</taxon>
        <taxon>Polyphaga</taxon>
        <taxon>Cucujiformia</taxon>
        <taxon>Chrysomeloidea</taxon>
        <taxon>Chrysomelidae</taxon>
        <taxon>Galerucinae</taxon>
        <taxon>Alticini</taxon>
        <taxon>Psylliodes</taxon>
    </lineage>
</organism>
<feature type="compositionally biased region" description="Basic and acidic residues" evidence="2">
    <location>
        <begin position="408"/>
        <end position="423"/>
    </location>
</feature>
<dbReference type="InterPro" id="IPR013087">
    <property type="entry name" value="Znf_C2H2_type"/>
</dbReference>
<dbReference type="SMART" id="SM00355">
    <property type="entry name" value="ZnF_C2H2"/>
    <property type="match status" value="2"/>
</dbReference>
<feature type="domain" description="C2H2-type" evidence="3">
    <location>
        <begin position="3"/>
        <end position="31"/>
    </location>
</feature>
<feature type="region of interest" description="Disordered" evidence="2">
    <location>
        <begin position="396"/>
        <end position="429"/>
    </location>
</feature>
<dbReference type="PANTHER" id="PTHR33936">
    <property type="entry name" value="PROTEIN CBG17840"/>
    <property type="match status" value="1"/>
</dbReference>